<evidence type="ECO:0000256" key="1">
    <source>
        <dbReference type="SAM" id="Phobius"/>
    </source>
</evidence>
<dbReference type="EMBL" id="LCGF01000005">
    <property type="protein sequence ID" value="KKT12054.1"/>
    <property type="molecule type" value="Genomic_DNA"/>
</dbReference>
<proteinExistence type="predicted"/>
<reference evidence="2 3" key="1">
    <citation type="journal article" date="2015" name="Nature">
        <title>rRNA introns, odd ribosomes, and small enigmatic genomes across a large radiation of phyla.</title>
        <authorList>
            <person name="Brown C.T."/>
            <person name="Hug L.A."/>
            <person name="Thomas B.C."/>
            <person name="Sharon I."/>
            <person name="Castelle C.J."/>
            <person name="Singh A."/>
            <person name="Wilkins M.J."/>
            <person name="Williams K.H."/>
            <person name="Banfield J.F."/>
        </authorList>
    </citation>
    <scope>NUCLEOTIDE SEQUENCE [LARGE SCALE GENOMIC DNA]</scope>
</reference>
<keyword evidence="1" id="KW-1133">Transmembrane helix</keyword>
<evidence type="ECO:0000313" key="3">
    <source>
        <dbReference type="Proteomes" id="UP000033910"/>
    </source>
</evidence>
<dbReference type="AlphaFoldDB" id="A0A0G1HMH0"/>
<protein>
    <submittedName>
        <fullName evidence="2">Uncharacterized protein</fullName>
    </submittedName>
</protein>
<organism evidence="2 3">
    <name type="scientific">candidate division WWE3 bacterium GW2011_GWB2_43_22</name>
    <dbReference type="NCBI Taxonomy" id="1619118"/>
    <lineage>
        <taxon>Bacteria</taxon>
        <taxon>Katanobacteria</taxon>
    </lineage>
</organism>
<accession>A0A0G1HMH0</accession>
<gene>
    <name evidence="2" type="ORF">UV89_C0005G0010</name>
</gene>
<keyword evidence="1" id="KW-0472">Membrane</keyword>
<feature type="transmembrane region" description="Helical" evidence="1">
    <location>
        <begin position="23"/>
        <end position="47"/>
    </location>
</feature>
<name>A0A0G1HMH0_UNCKA</name>
<dbReference type="Proteomes" id="UP000033910">
    <property type="component" value="Unassembled WGS sequence"/>
</dbReference>
<sequence length="180" mass="20057">MRDEMQNSAKLFFSNELFLSKIYTFWALACMVLFGFFAIGPLSFSMAKKINLYKEMRTLNYGLNVKLQSLNKLSSDIADAEKFEILLEATIPKELNTHSYMVLFMQQAAAAGFSVENFIPSTDTTGGEVPIVVILEGSGDLTGLISGLEGMQRVTVIDSVKYENHTDSTQATINLRIFNL</sequence>
<keyword evidence="1" id="KW-0812">Transmembrane</keyword>
<comment type="caution">
    <text evidence="2">The sequence shown here is derived from an EMBL/GenBank/DDBJ whole genome shotgun (WGS) entry which is preliminary data.</text>
</comment>
<evidence type="ECO:0000313" key="2">
    <source>
        <dbReference type="EMBL" id="KKT12054.1"/>
    </source>
</evidence>